<proteinExistence type="predicted"/>
<dbReference type="EMBL" id="CAWUFR010001463">
    <property type="protein sequence ID" value="CAK6983804.1"/>
    <property type="molecule type" value="Genomic_DNA"/>
</dbReference>
<evidence type="ECO:0000256" key="4">
    <source>
        <dbReference type="SAM" id="Phobius"/>
    </source>
</evidence>
<evidence type="ECO:0000313" key="6">
    <source>
        <dbReference type="EMBL" id="CAK6983804.1"/>
    </source>
</evidence>
<organism evidence="6 7">
    <name type="scientific">Scomber scombrus</name>
    <name type="common">Atlantic mackerel</name>
    <name type="synonym">Scomber vernalis</name>
    <dbReference type="NCBI Taxonomy" id="13677"/>
    <lineage>
        <taxon>Eukaryota</taxon>
        <taxon>Metazoa</taxon>
        <taxon>Chordata</taxon>
        <taxon>Craniata</taxon>
        <taxon>Vertebrata</taxon>
        <taxon>Euteleostomi</taxon>
        <taxon>Actinopterygii</taxon>
        <taxon>Neopterygii</taxon>
        <taxon>Teleostei</taxon>
        <taxon>Neoteleostei</taxon>
        <taxon>Acanthomorphata</taxon>
        <taxon>Pelagiaria</taxon>
        <taxon>Scombriformes</taxon>
        <taxon>Scombridae</taxon>
        <taxon>Scomber</taxon>
    </lineage>
</organism>
<evidence type="ECO:0000256" key="3">
    <source>
        <dbReference type="ARBA" id="ARBA00023319"/>
    </source>
</evidence>
<feature type="domain" description="Ig-like" evidence="5">
    <location>
        <begin position="73"/>
        <end position="187"/>
    </location>
</feature>
<dbReference type="InterPro" id="IPR013106">
    <property type="entry name" value="Ig_V-set"/>
</dbReference>
<protein>
    <submittedName>
        <fullName evidence="6">Coxsackievirus and adenovirus receptor-like</fullName>
    </submittedName>
</protein>
<feature type="non-terminal residue" evidence="6">
    <location>
        <position position="1"/>
    </location>
</feature>
<dbReference type="SMART" id="SM00409">
    <property type="entry name" value="IG"/>
    <property type="match status" value="2"/>
</dbReference>
<evidence type="ECO:0000313" key="7">
    <source>
        <dbReference type="Proteomes" id="UP001314229"/>
    </source>
</evidence>
<dbReference type="GO" id="GO:0001817">
    <property type="term" value="P:regulation of cytokine production"/>
    <property type="evidence" value="ECO:0007669"/>
    <property type="project" value="TreeGrafter"/>
</dbReference>
<evidence type="ECO:0000256" key="1">
    <source>
        <dbReference type="ARBA" id="ARBA00004370"/>
    </source>
</evidence>
<dbReference type="GO" id="GO:0005102">
    <property type="term" value="F:signaling receptor binding"/>
    <property type="evidence" value="ECO:0007669"/>
    <property type="project" value="TreeGrafter"/>
</dbReference>
<accession>A0AAV1QK43</accession>
<gene>
    <name evidence="6" type="ORF">FSCOSCO3_A009720</name>
</gene>
<dbReference type="PANTHER" id="PTHR24100">
    <property type="entry name" value="BUTYROPHILIN"/>
    <property type="match status" value="1"/>
</dbReference>
<keyword evidence="4" id="KW-0812">Transmembrane</keyword>
<dbReference type="Proteomes" id="UP001314229">
    <property type="component" value="Unassembled WGS sequence"/>
</dbReference>
<keyword evidence="3" id="KW-0393">Immunoglobulin domain</keyword>
<evidence type="ECO:0000259" key="5">
    <source>
        <dbReference type="PROSITE" id="PS50835"/>
    </source>
</evidence>
<dbReference type="InterPro" id="IPR003598">
    <property type="entry name" value="Ig_sub2"/>
</dbReference>
<keyword evidence="4" id="KW-1133">Transmembrane helix</keyword>
<keyword evidence="2 4" id="KW-0472">Membrane</keyword>
<feature type="transmembrane region" description="Helical" evidence="4">
    <location>
        <begin position="202"/>
        <end position="224"/>
    </location>
</feature>
<dbReference type="SUPFAM" id="SSF48726">
    <property type="entry name" value="Immunoglobulin"/>
    <property type="match status" value="2"/>
</dbReference>
<dbReference type="GO" id="GO:0050852">
    <property type="term" value="P:T cell receptor signaling pathway"/>
    <property type="evidence" value="ECO:0007669"/>
    <property type="project" value="TreeGrafter"/>
</dbReference>
<reference evidence="6 7" key="1">
    <citation type="submission" date="2024-01" db="EMBL/GenBank/DDBJ databases">
        <authorList>
            <person name="Alioto T."/>
            <person name="Alioto T."/>
            <person name="Gomez Garrido J."/>
        </authorList>
    </citation>
    <scope>NUCLEOTIDE SEQUENCE [LARGE SCALE GENOMIC DNA]</scope>
</reference>
<dbReference type="InterPro" id="IPR050504">
    <property type="entry name" value="IgSF_BTN/MOG"/>
</dbReference>
<dbReference type="Pfam" id="PF07686">
    <property type="entry name" value="V-set"/>
    <property type="match status" value="1"/>
</dbReference>
<comment type="caution">
    <text evidence="6">The sequence shown here is derived from an EMBL/GenBank/DDBJ whole genome shotgun (WGS) entry which is preliminary data.</text>
</comment>
<dbReference type="PROSITE" id="PS50835">
    <property type="entry name" value="IG_LIKE"/>
    <property type="match status" value="1"/>
</dbReference>
<dbReference type="InterPro" id="IPR013783">
    <property type="entry name" value="Ig-like_fold"/>
</dbReference>
<dbReference type="AlphaFoldDB" id="A0AAV1QK43"/>
<comment type="subcellular location">
    <subcellularLocation>
        <location evidence="1">Membrane</location>
    </subcellularLocation>
</comment>
<dbReference type="InterPro" id="IPR036179">
    <property type="entry name" value="Ig-like_dom_sf"/>
</dbReference>
<evidence type="ECO:0000256" key="2">
    <source>
        <dbReference type="ARBA" id="ARBA00023136"/>
    </source>
</evidence>
<keyword evidence="7" id="KW-1185">Reference proteome</keyword>
<dbReference type="InterPro" id="IPR007110">
    <property type="entry name" value="Ig-like_dom"/>
</dbReference>
<dbReference type="Gene3D" id="2.60.40.10">
    <property type="entry name" value="Immunoglobulins"/>
    <property type="match status" value="2"/>
</dbReference>
<dbReference type="InterPro" id="IPR003599">
    <property type="entry name" value="Ig_sub"/>
</dbReference>
<dbReference type="SMART" id="SM00406">
    <property type="entry name" value="IGv"/>
    <property type="match status" value="1"/>
</dbReference>
<dbReference type="SMART" id="SM00408">
    <property type="entry name" value="IGc2"/>
    <property type="match status" value="2"/>
</dbReference>
<keyword evidence="6" id="KW-0675">Receptor</keyword>
<name>A0AAV1QK43_SCOSC</name>
<sequence length="237" mass="26969">KQVYLKRDGHVVTADQDPSYVNRVQLKDDEMKNGELSLILKDVNSNDEGRYECLYKEKTGGRRKRVLDFNFSPKFMVYLNVKDPQNQNPLKEITANPGDDVTLPCEALNYVNITLVEWMTSDVSVCKFENRQTFPKQQHPSYENRVQLKDTEMKNGDLSLTLKNVKSSDDGIYMCLYAGMKGTEKIQLMKIVHLTVEDGSSWGVQLGLGLTVAALAVALLGYVIKKLYKCMKDDDRL</sequence>
<dbReference type="GO" id="GO:0009897">
    <property type="term" value="C:external side of plasma membrane"/>
    <property type="evidence" value="ECO:0007669"/>
    <property type="project" value="TreeGrafter"/>
</dbReference>
<dbReference type="PANTHER" id="PTHR24100:SF151">
    <property type="entry name" value="ICOS LIGAND"/>
    <property type="match status" value="1"/>
</dbReference>